<sequence>MHVLVVEDNPDTRELLQQALKNAGHVVYQALCVHDALRLSRMHPNIDVVMVDVHPGHRPSNVEVAQEMQRQLPNGHCVLASGDWDTLESSCMKDMTVLRKPYGKSDLLRALERCAARFGIAETRKIHA</sequence>
<dbReference type="EMBL" id="JADIKI010000022">
    <property type="protein sequence ID" value="MFK2854579.1"/>
    <property type="molecule type" value="Genomic_DNA"/>
</dbReference>
<evidence type="ECO:0000313" key="4">
    <source>
        <dbReference type="Proteomes" id="UP001620409"/>
    </source>
</evidence>
<dbReference type="InterPro" id="IPR001789">
    <property type="entry name" value="Sig_transdc_resp-reg_receiver"/>
</dbReference>
<evidence type="ECO:0000256" key="1">
    <source>
        <dbReference type="PROSITE-ProRule" id="PRU00169"/>
    </source>
</evidence>
<comment type="caution">
    <text evidence="3">The sequence shown here is derived from an EMBL/GenBank/DDBJ whole genome shotgun (WGS) entry which is preliminary data.</text>
</comment>
<name>A0ABW8IIG8_9GAMM</name>
<proteinExistence type="predicted"/>
<feature type="modified residue" description="4-aspartylphosphate" evidence="1">
    <location>
        <position position="52"/>
    </location>
</feature>
<evidence type="ECO:0000259" key="2">
    <source>
        <dbReference type="PROSITE" id="PS50110"/>
    </source>
</evidence>
<evidence type="ECO:0000313" key="3">
    <source>
        <dbReference type="EMBL" id="MFK2854579.1"/>
    </source>
</evidence>
<feature type="domain" description="Response regulatory" evidence="2">
    <location>
        <begin position="2"/>
        <end position="115"/>
    </location>
</feature>
<protein>
    <submittedName>
        <fullName evidence="3">Response regulator</fullName>
    </submittedName>
</protein>
<dbReference type="SMART" id="SM00448">
    <property type="entry name" value="REC"/>
    <property type="match status" value="1"/>
</dbReference>
<accession>A0ABW8IIG8</accession>
<dbReference type="PROSITE" id="PS50110">
    <property type="entry name" value="RESPONSE_REGULATORY"/>
    <property type="match status" value="1"/>
</dbReference>
<gene>
    <name evidence="3" type="ORF">ISP18_08245</name>
</gene>
<organism evidence="3 4">
    <name type="scientific">Dyella humi</name>
    <dbReference type="NCBI Taxonomy" id="1770547"/>
    <lineage>
        <taxon>Bacteria</taxon>
        <taxon>Pseudomonadati</taxon>
        <taxon>Pseudomonadota</taxon>
        <taxon>Gammaproteobacteria</taxon>
        <taxon>Lysobacterales</taxon>
        <taxon>Rhodanobacteraceae</taxon>
        <taxon>Dyella</taxon>
    </lineage>
</organism>
<keyword evidence="4" id="KW-1185">Reference proteome</keyword>
<dbReference type="Proteomes" id="UP001620409">
    <property type="component" value="Unassembled WGS sequence"/>
</dbReference>
<dbReference type="InterPro" id="IPR011006">
    <property type="entry name" value="CheY-like_superfamily"/>
</dbReference>
<dbReference type="SUPFAM" id="SSF52172">
    <property type="entry name" value="CheY-like"/>
    <property type="match status" value="1"/>
</dbReference>
<keyword evidence="1" id="KW-0597">Phosphoprotein</keyword>
<dbReference type="Gene3D" id="3.40.50.2300">
    <property type="match status" value="1"/>
</dbReference>
<dbReference type="RefSeq" id="WP_380009335.1">
    <property type="nucleotide sequence ID" value="NZ_JADIKI010000022.1"/>
</dbReference>
<reference evidence="3 4" key="1">
    <citation type="submission" date="2020-10" db="EMBL/GenBank/DDBJ databases">
        <title>Phylogeny of dyella-like bacteria.</title>
        <authorList>
            <person name="Fu J."/>
        </authorList>
    </citation>
    <scope>NUCLEOTIDE SEQUENCE [LARGE SCALE GENOMIC DNA]</scope>
    <source>
        <strain evidence="3 4">DHG40</strain>
    </source>
</reference>
<dbReference type="Pfam" id="PF00072">
    <property type="entry name" value="Response_reg"/>
    <property type="match status" value="1"/>
</dbReference>